<organism evidence="2 3">
    <name type="scientific">Gymnopus androsaceus JB14</name>
    <dbReference type="NCBI Taxonomy" id="1447944"/>
    <lineage>
        <taxon>Eukaryota</taxon>
        <taxon>Fungi</taxon>
        <taxon>Dikarya</taxon>
        <taxon>Basidiomycota</taxon>
        <taxon>Agaricomycotina</taxon>
        <taxon>Agaricomycetes</taxon>
        <taxon>Agaricomycetidae</taxon>
        <taxon>Agaricales</taxon>
        <taxon>Marasmiineae</taxon>
        <taxon>Omphalotaceae</taxon>
        <taxon>Gymnopus</taxon>
    </lineage>
</organism>
<evidence type="ECO:0000313" key="2">
    <source>
        <dbReference type="EMBL" id="KAE9391050.1"/>
    </source>
</evidence>
<feature type="compositionally biased region" description="Acidic residues" evidence="1">
    <location>
        <begin position="1011"/>
        <end position="1054"/>
    </location>
</feature>
<feature type="compositionally biased region" description="Acidic residues" evidence="1">
    <location>
        <begin position="973"/>
        <end position="1004"/>
    </location>
</feature>
<gene>
    <name evidence="2" type="ORF">BT96DRAFT_1062353</name>
</gene>
<keyword evidence="3" id="KW-1185">Reference proteome</keyword>
<dbReference type="Pfam" id="PF18759">
    <property type="entry name" value="Plavaka"/>
    <property type="match status" value="1"/>
</dbReference>
<dbReference type="AlphaFoldDB" id="A0A6A4H098"/>
<protein>
    <submittedName>
        <fullName evidence="2">Uncharacterized protein</fullName>
    </submittedName>
</protein>
<proteinExistence type="predicted"/>
<evidence type="ECO:0000256" key="1">
    <source>
        <dbReference type="SAM" id="MobiDB-lite"/>
    </source>
</evidence>
<feature type="region of interest" description="Disordered" evidence="1">
    <location>
        <begin position="552"/>
        <end position="582"/>
    </location>
</feature>
<dbReference type="InterPro" id="IPR041078">
    <property type="entry name" value="Plavaka"/>
</dbReference>
<reference evidence="2" key="1">
    <citation type="journal article" date="2019" name="Environ. Microbiol.">
        <title>Fungal ecological strategies reflected in gene transcription - a case study of two litter decomposers.</title>
        <authorList>
            <person name="Barbi F."/>
            <person name="Kohler A."/>
            <person name="Barry K."/>
            <person name="Baskaran P."/>
            <person name="Daum C."/>
            <person name="Fauchery L."/>
            <person name="Ihrmark K."/>
            <person name="Kuo A."/>
            <person name="LaButti K."/>
            <person name="Lipzen A."/>
            <person name="Morin E."/>
            <person name="Grigoriev I.V."/>
            <person name="Henrissat B."/>
            <person name="Lindahl B."/>
            <person name="Martin F."/>
        </authorList>
    </citation>
    <scope>NUCLEOTIDE SEQUENCE</scope>
    <source>
        <strain evidence="2">JB14</strain>
    </source>
</reference>
<evidence type="ECO:0000313" key="3">
    <source>
        <dbReference type="Proteomes" id="UP000799118"/>
    </source>
</evidence>
<name>A0A6A4H098_9AGAR</name>
<accession>A0A6A4H098</accession>
<sequence>MWGPFSNPSEFLVTDWAYNHDTTSYAAMNDLVQNVILSSQFDPEHLRFYDAKQASAKLDNWDPAEPSPSVNTGWISGKVRIPMPHKNTIFASEEAAPHLEIDNICHRKLIEVIQSAFQDSSFSEFDIKPFKYFWKPSETEAAQRVYGETYSSTRALDIEKELYYETLENSMLDSTHEPVIAWLQLWSDSTHLADFGTASLWPIYLYFGNLSKYVRGKSSSHAAHHLAYIPSLPDIVDDIYAAEFGEKPTDEVKRFLKRDLFQAILFLLMDDEFVHAYVYGILIKCFDGILRRIFPRFFSYSADYPELILIACIKYLANCLCPRCTVHTSEVSELGKKLDMRHRETKQRQDSEKHQSDVNAAREKIFKQGRIVEGEAVKKDLDKESYTTTRNAFSQKLFCHGFDHFRMYTPDMLHFWSGGKWSDVFKALLRMLQSLPDQSIQVLDQRYRWIPTFGRAVIRQFSNNVSALKQLAGHDMENVLQCALPCFELMFPKMEDDAFIQDLLFTCATWHGFGKLRLQFDATVTRYTSWTTDLGEHFRELEKMNEVWDTKELPKEAAARNRRAKPKSNTAAKAKDKSPVKLRRKKKFNNSTAKTHLLGYFPMAVKYFGTLDSYDTRIGESEHRRVKRLYKRTNRRRHAPQIAKHEYRGRVLRKIRESLKRTQQQKTRGKFALGLMDSEPLPFSDPSAPYQVATGQNFPLDIRQFMSERQGDLAMKDFYPKLKHQILYQLFSRLLGANAPAEITAEMLGAVIIKGNRLYRHKVVRINYTTYDLQRDQDSINPRTHPDIITLSPEGSSHPFTYGRVIGIFHVNVSFSGTADIRPIDDERVDCLWVRWYQYDESFASGFKAKRLPRISFMDPRDSAAFDFLDPVDVIRAAHLIPTFVCGDVEEENPELVLPADSVARQYEYLTPQGKREVEPDDWSRYYVNMFPDRDTFALFLGGGIGHQHLREHLREFAIDAGLVDQDLPAYDSDGDTVIDEQDRDEEGDESSSSNEELDEEDVLSDNSDGSLDDDEEDPADDDEEDPADDAEGWLGPEDGEERTEEDVDEELGL</sequence>
<feature type="region of interest" description="Disordered" evidence="1">
    <location>
        <begin position="967"/>
        <end position="1054"/>
    </location>
</feature>
<dbReference type="Proteomes" id="UP000799118">
    <property type="component" value="Unassembled WGS sequence"/>
</dbReference>
<dbReference type="OrthoDB" id="2687259at2759"/>
<dbReference type="EMBL" id="ML769638">
    <property type="protein sequence ID" value="KAE9391050.1"/>
    <property type="molecule type" value="Genomic_DNA"/>
</dbReference>